<dbReference type="PANTHER" id="PTHR43794:SF11">
    <property type="entry name" value="AMIDOHYDROLASE-RELATED DOMAIN-CONTAINING PROTEIN"/>
    <property type="match status" value="1"/>
</dbReference>
<keyword evidence="2 4" id="KW-0378">Hydrolase</keyword>
<keyword evidence="1 4" id="KW-0479">Metal-binding</keyword>
<feature type="binding site" evidence="4">
    <location>
        <position position="302"/>
    </location>
    <ligand>
        <name>Zn(2+)</name>
        <dbReference type="ChEBI" id="CHEBI:29105"/>
    </ligand>
</feature>
<dbReference type="Pfam" id="PF01979">
    <property type="entry name" value="Amidohydro_1"/>
    <property type="match status" value="1"/>
</dbReference>
<dbReference type="InterPro" id="IPR023512">
    <property type="entry name" value="Deaminase_MtaD/DadD"/>
</dbReference>
<name>A0A1E5FZI5_9FIRM</name>
<comment type="catalytic activity">
    <reaction evidence="4">
        <text>S-methyl-5'-thioadenosine + H2O + H(+) = S-methyl-5'-thioinosine + NH4(+)</text>
        <dbReference type="Rhea" id="RHEA:25025"/>
        <dbReference type="ChEBI" id="CHEBI:15377"/>
        <dbReference type="ChEBI" id="CHEBI:15378"/>
        <dbReference type="ChEBI" id="CHEBI:17509"/>
        <dbReference type="ChEBI" id="CHEBI:28938"/>
        <dbReference type="ChEBI" id="CHEBI:48595"/>
        <dbReference type="EC" id="3.5.4.31"/>
    </reaction>
</comment>
<dbReference type="Proteomes" id="UP000094296">
    <property type="component" value="Unassembled WGS sequence"/>
</dbReference>
<dbReference type="InterPro" id="IPR006680">
    <property type="entry name" value="Amidohydro-rel"/>
</dbReference>
<reference evidence="6 7" key="1">
    <citation type="submission" date="2016-09" db="EMBL/GenBank/DDBJ databases">
        <title>Draft genome sequence for the type strain of Desulfuribacillus alkaliarsenatis AHT28, an obligately anaerobic, sulfidogenic bacterium isolated from Russian soda lake sediments.</title>
        <authorList>
            <person name="Abin C.A."/>
            <person name="Hollibaugh J.T."/>
        </authorList>
    </citation>
    <scope>NUCLEOTIDE SEQUENCE [LARGE SCALE GENOMIC DNA]</scope>
    <source>
        <strain evidence="6 7">AHT28</strain>
    </source>
</reference>
<keyword evidence="3 4" id="KW-0862">Zinc</keyword>
<dbReference type="Gene3D" id="3.20.20.140">
    <property type="entry name" value="Metal-dependent hydrolases"/>
    <property type="match status" value="1"/>
</dbReference>
<feature type="binding site" evidence="4">
    <location>
        <position position="68"/>
    </location>
    <ligand>
        <name>Zn(2+)</name>
        <dbReference type="ChEBI" id="CHEBI:29105"/>
    </ligand>
</feature>
<feature type="binding site" evidence="4">
    <location>
        <position position="302"/>
    </location>
    <ligand>
        <name>substrate</name>
    </ligand>
</feature>
<feature type="domain" description="Amidohydrolase-related" evidence="5">
    <location>
        <begin position="59"/>
        <end position="405"/>
    </location>
</feature>
<dbReference type="Gene3D" id="2.30.40.10">
    <property type="entry name" value="Urease, subunit C, domain 1"/>
    <property type="match status" value="1"/>
</dbReference>
<comment type="function">
    <text evidence="4">Catalyzes the deamination of 5-methylthioadenosine and S-adenosyl-L-homocysteine into 5-methylthioinosine and S-inosyl-L-homocysteine, respectively. Is also able to deaminate adenosine.</text>
</comment>
<dbReference type="EC" id="3.5.4.28" evidence="4"/>
<comment type="caution">
    <text evidence="6">The sequence shown here is derived from an EMBL/GenBank/DDBJ whole genome shotgun (WGS) entry which is preliminary data.</text>
</comment>
<keyword evidence="7" id="KW-1185">Reference proteome</keyword>
<dbReference type="HAMAP" id="MF_01281">
    <property type="entry name" value="MTA_SAH_deamin"/>
    <property type="match status" value="1"/>
</dbReference>
<evidence type="ECO:0000259" key="5">
    <source>
        <dbReference type="Pfam" id="PF01979"/>
    </source>
</evidence>
<evidence type="ECO:0000256" key="4">
    <source>
        <dbReference type="HAMAP-Rule" id="MF_01281"/>
    </source>
</evidence>
<feature type="binding site" evidence="4">
    <location>
        <position position="70"/>
    </location>
    <ligand>
        <name>Zn(2+)</name>
        <dbReference type="ChEBI" id="CHEBI:29105"/>
    </ligand>
</feature>
<dbReference type="EC" id="3.5.4.31" evidence="4"/>
<feature type="binding site" evidence="4">
    <location>
        <position position="149"/>
    </location>
    <ligand>
        <name>substrate</name>
    </ligand>
</feature>
<evidence type="ECO:0000313" key="6">
    <source>
        <dbReference type="EMBL" id="OEF95986.1"/>
    </source>
</evidence>
<feature type="binding site" evidence="4">
    <location>
        <position position="97"/>
    </location>
    <ligand>
        <name>substrate</name>
    </ligand>
</feature>
<evidence type="ECO:0000256" key="3">
    <source>
        <dbReference type="ARBA" id="ARBA00022833"/>
    </source>
</evidence>
<comment type="caution">
    <text evidence="4">Lacks conserved residue(s) required for the propagation of feature annotation.</text>
</comment>
<evidence type="ECO:0000256" key="1">
    <source>
        <dbReference type="ARBA" id="ARBA00022723"/>
    </source>
</evidence>
<dbReference type="InterPro" id="IPR011059">
    <property type="entry name" value="Metal-dep_hydrolase_composite"/>
</dbReference>
<comment type="similarity">
    <text evidence="4">Belongs to the metallo-dependent hydrolases superfamily. MTA/SAH deaminase family.</text>
</comment>
<dbReference type="SUPFAM" id="SSF51338">
    <property type="entry name" value="Composite domain of metallo-dependent hydrolases"/>
    <property type="match status" value="1"/>
</dbReference>
<dbReference type="InterPro" id="IPR032466">
    <property type="entry name" value="Metal_Hydrolase"/>
</dbReference>
<feature type="binding site" evidence="4">
    <location>
        <position position="187"/>
    </location>
    <ligand>
        <name>substrate</name>
    </ligand>
</feature>
<accession>A0A1E5FZI5</accession>
<dbReference type="SUPFAM" id="SSF51556">
    <property type="entry name" value="Metallo-dependent hydrolases"/>
    <property type="match status" value="1"/>
</dbReference>
<dbReference type="GO" id="GO:0090614">
    <property type="term" value="F:5'-methylthioadenosine deaminase activity"/>
    <property type="evidence" value="ECO:0007669"/>
    <property type="project" value="UniProtKB-UniRule"/>
</dbReference>
<organism evidence="6 7">
    <name type="scientific">Desulfuribacillus alkaliarsenatis</name>
    <dbReference type="NCBI Taxonomy" id="766136"/>
    <lineage>
        <taxon>Bacteria</taxon>
        <taxon>Bacillati</taxon>
        <taxon>Bacillota</taxon>
        <taxon>Desulfuribacillia</taxon>
        <taxon>Desulfuribacillales</taxon>
        <taxon>Desulfuribacillaceae</taxon>
        <taxon>Desulfuribacillus</taxon>
    </lineage>
</organism>
<comment type="catalytic activity">
    <reaction evidence="4">
        <text>S-adenosyl-L-homocysteine + H2O + H(+) = S-inosyl-L-homocysteine + NH4(+)</text>
        <dbReference type="Rhea" id="RHEA:20716"/>
        <dbReference type="ChEBI" id="CHEBI:15377"/>
        <dbReference type="ChEBI" id="CHEBI:15378"/>
        <dbReference type="ChEBI" id="CHEBI:28938"/>
        <dbReference type="ChEBI" id="CHEBI:57856"/>
        <dbReference type="ChEBI" id="CHEBI:57985"/>
        <dbReference type="EC" id="3.5.4.28"/>
    </reaction>
</comment>
<dbReference type="EMBL" id="MIJE01000033">
    <property type="protein sequence ID" value="OEF95986.1"/>
    <property type="molecule type" value="Genomic_DNA"/>
</dbReference>
<dbReference type="STRING" id="766136.BHF68_09555"/>
<protein>
    <recommendedName>
        <fullName evidence="4">5-methylthioadenosine/S-adenosylhomocysteine deaminase</fullName>
        <shortName evidence="4">MTA/SAH deaminase</shortName>
        <ecNumber evidence="4">3.5.4.28</ecNumber>
        <ecNumber evidence="4">3.5.4.31</ecNumber>
    </recommendedName>
</protein>
<evidence type="ECO:0000313" key="7">
    <source>
        <dbReference type="Proteomes" id="UP000094296"/>
    </source>
</evidence>
<gene>
    <name evidence="4" type="primary">mtaD</name>
    <name evidence="6" type="ORF">BHF68_09555</name>
</gene>
<feature type="binding site" evidence="4">
    <location>
        <position position="217"/>
    </location>
    <ligand>
        <name>substrate</name>
    </ligand>
</feature>
<dbReference type="RefSeq" id="WP_069643906.1">
    <property type="nucleotide sequence ID" value="NZ_MIJE01000033.1"/>
</dbReference>
<dbReference type="CDD" id="cd01298">
    <property type="entry name" value="ATZ_TRZ_like"/>
    <property type="match status" value="1"/>
</dbReference>
<dbReference type="FunFam" id="3.20.20.140:FF:000014">
    <property type="entry name" value="5-methylthioadenosine/S-adenosylhomocysteine deaminase"/>
    <property type="match status" value="1"/>
</dbReference>
<dbReference type="InterPro" id="IPR050287">
    <property type="entry name" value="MTA/SAH_deaminase"/>
</dbReference>
<comment type="cofactor">
    <cofactor evidence="4">
        <name>Zn(2+)</name>
        <dbReference type="ChEBI" id="CHEBI:29105"/>
    </cofactor>
    <text evidence="4">Binds 1 zinc ion per subunit.</text>
</comment>
<dbReference type="AlphaFoldDB" id="A0A1E5FZI5"/>
<feature type="binding site" evidence="4">
    <location>
        <position position="214"/>
    </location>
    <ligand>
        <name>Zn(2+)</name>
        <dbReference type="ChEBI" id="CHEBI:29105"/>
    </ligand>
</feature>
<dbReference type="GO" id="GO:0050270">
    <property type="term" value="F:S-adenosylhomocysteine deaminase activity"/>
    <property type="evidence" value="ECO:0007669"/>
    <property type="project" value="UniProtKB-UniRule"/>
</dbReference>
<evidence type="ECO:0000256" key="2">
    <source>
        <dbReference type="ARBA" id="ARBA00022801"/>
    </source>
</evidence>
<dbReference type="PANTHER" id="PTHR43794">
    <property type="entry name" value="AMINOHYDROLASE SSNA-RELATED"/>
    <property type="match status" value="1"/>
</dbReference>
<sequence>MKTILINGLVLTMEADWKPAYLDIVINDQRIEKVEQLSDDERKQYINQGYQCVDMANKVVMPGFVNTHGHAAMTLLRSYADDLPLQQWLEDKIWPFEAKLTADDIYWGTKLAIIEMLETGTTCFTDMYFEMEQVAKAVEEMGIRACLSRGMIGVAPNRDIALSESEQFISQWNQAAEGRITCTLGPHAPYTCPPDYLKKVVELANKLDVPIQIHVSETEKEVNDCKEMYGASPVKHLENIGLFSRPTIAAHCVHLDDNDIDIMHKHNVTISHNPSSNLKLASGIAPLKKYIDKGLTVGIGTDGCSSNNNLDMLEELKLASLIHKGNTYDPTLIPARKALEMATIEGAKALFLDEVIGSIAPGKQADIIAFSLDKSLYYPSFDITSLLVYSANSRDISDVFIAGKQIMKNRRLEFNKQEIFQQVQDRAQNIAKEIAATK</sequence>
<proteinExistence type="inferred from homology"/>
<dbReference type="GO" id="GO:0046872">
    <property type="term" value="F:metal ion binding"/>
    <property type="evidence" value="ECO:0007669"/>
    <property type="project" value="UniProtKB-KW"/>
</dbReference>